<dbReference type="Pfam" id="PF08378">
    <property type="entry name" value="NERD"/>
    <property type="match status" value="1"/>
</dbReference>
<proteinExistence type="predicted"/>
<dbReference type="PROSITE" id="PS50965">
    <property type="entry name" value="NERD"/>
    <property type="match status" value="1"/>
</dbReference>
<feature type="domain" description="NERD" evidence="1">
    <location>
        <begin position="15"/>
        <end position="133"/>
    </location>
</feature>
<gene>
    <name evidence="2" type="ORF">PN838_17705</name>
</gene>
<organism evidence="2 3">
    <name type="scientific">Psychrosphaera algicola</name>
    <dbReference type="NCBI Taxonomy" id="3023714"/>
    <lineage>
        <taxon>Bacteria</taxon>
        <taxon>Pseudomonadati</taxon>
        <taxon>Pseudomonadota</taxon>
        <taxon>Gammaproteobacteria</taxon>
        <taxon>Alteromonadales</taxon>
        <taxon>Pseudoalteromonadaceae</taxon>
        <taxon>Psychrosphaera</taxon>
    </lineage>
</organism>
<dbReference type="SUPFAM" id="SSF57783">
    <property type="entry name" value="Zinc beta-ribbon"/>
    <property type="match status" value="1"/>
</dbReference>
<dbReference type="InterPro" id="IPR013498">
    <property type="entry name" value="Topo_IA_Znf"/>
</dbReference>
<comment type="caution">
    <text evidence="2">The sequence shown here is derived from an EMBL/GenBank/DDBJ whole genome shotgun (WGS) entry which is preliminary data.</text>
</comment>
<reference evidence="2 3" key="1">
    <citation type="submission" date="2023-01" db="EMBL/GenBank/DDBJ databases">
        <title>Psychrosphaera sp. nov., isolated from marine algae.</title>
        <authorList>
            <person name="Bayburt H."/>
            <person name="Choi B.J."/>
            <person name="Kim J.M."/>
            <person name="Choi D.G."/>
            <person name="Jeon C.O."/>
        </authorList>
    </citation>
    <scope>NUCLEOTIDE SEQUENCE [LARGE SCALE GENOMIC DNA]</scope>
    <source>
        <strain evidence="2 3">G1-22</strain>
    </source>
</reference>
<name>A0ABT5FGX8_9GAMM</name>
<keyword evidence="3" id="KW-1185">Reference proteome</keyword>
<accession>A0ABT5FGX8</accession>
<sequence>MWPAVFLLAKTSNYKGSAGERMIARKLNIFGQHGQKYPTFHDVTLITPDGTTQIDHILISPYGIFVIETKNLRGWIFGGEKQRQWTQTIYKNKYKFYNPILQNYKHVKAIEKLLGANSSTIFNIVVFVGSCQFKTEMPKNVVTKSGLIPLIKSQRHEVLNSDTIHNYSVIIENAISSTVVSKDMHIANIERNKNKPLCPKCGNAMVLRTARKGANAGTTFWGCSGFPTCKVTKKKS</sequence>
<dbReference type="InterPro" id="IPR011528">
    <property type="entry name" value="NERD"/>
</dbReference>
<evidence type="ECO:0000313" key="2">
    <source>
        <dbReference type="EMBL" id="MDC2890256.1"/>
    </source>
</evidence>
<protein>
    <submittedName>
        <fullName evidence="2">NERD domain-containing protein</fullName>
    </submittedName>
</protein>
<dbReference type="EMBL" id="JAQOMS010000002">
    <property type="protein sequence ID" value="MDC2890256.1"/>
    <property type="molecule type" value="Genomic_DNA"/>
</dbReference>
<evidence type="ECO:0000313" key="3">
    <source>
        <dbReference type="Proteomes" id="UP001528411"/>
    </source>
</evidence>
<evidence type="ECO:0000259" key="1">
    <source>
        <dbReference type="PROSITE" id="PS50965"/>
    </source>
</evidence>
<dbReference type="Proteomes" id="UP001528411">
    <property type="component" value="Unassembled WGS sequence"/>
</dbReference>
<dbReference type="Pfam" id="PF01396">
    <property type="entry name" value="Zn_ribbon_Top1"/>
    <property type="match status" value="1"/>
</dbReference>
<dbReference type="Gene3D" id="3.30.65.10">
    <property type="entry name" value="Bacterial Topoisomerase I, domain 1"/>
    <property type="match status" value="1"/>
</dbReference>